<evidence type="ECO:0000256" key="3">
    <source>
        <dbReference type="ARBA" id="ARBA00022827"/>
    </source>
</evidence>
<dbReference type="GO" id="GO:0071949">
    <property type="term" value="F:FAD binding"/>
    <property type="evidence" value="ECO:0007669"/>
    <property type="project" value="InterPro"/>
</dbReference>
<feature type="region of interest" description="Disordered" evidence="5">
    <location>
        <begin position="113"/>
        <end position="132"/>
    </location>
</feature>
<evidence type="ECO:0000313" key="7">
    <source>
        <dbReference type="EMBL" id="KAF1810520.1"/>
    </source>
</evidence>
<evidence type="ECO:0000256" key="4">
    <source>
        <dbReference type="ARBA" id="ARBA00023002"/>
    </source>
</evidence>
<dbReference type="SUPFAM" id="SSF51905">
    <property type="entry name" value="FAD/NAD(P)-binding domain"/>
    <property type="match status" value="1"/>
</dbReference>
<comment type="cofactor">
    <cofactor evidence="1">
        <name>FAD</name>
        <dbReference type="ChEBI" id="CHEBI:57692"/>
    </cofactor>
</comment>
<dbReference type="OrthoDB" id="2690153at2759"/>
<evidence type="ECO:0000313" key="8">
    <source>
        <dbReference type="Proteomes" id="UP000504638"/>
    </source>
</evidence>
<name>A0A6G1FXV3_9PEZI</name>
<accession>A0A6G1FXV3</accession>
<protein>
    <recommendedName>
        <fullName evidence="6">FAD-binding domain-containing protein</fullName>
    </recommendedName>
</protein>
<dbReference type="Pfam" id="PF01494">
    <property type="entry name" value="FAD_binding_3"/>
    <property type="match status" value="1"/>
</dbReference>
<gene>
    <name evidence="7 9" type="ORF">P152DRAFT_100933</name>
</gene>
<dbReference type="Gene3D" id="3.30.9.10">
    <property type="entry name" value="D-Amino Acid Oxidase, subunit A, domain 2"/>
    <property type="match status" value="1"/>
</dbReference>
<reference evidence="9" key="3">
    <citation type="submission" date="2025-04" db="UniProtKB">
        <authorList>
            <consortium name="RefSeq"/>
        </authorList>
    </citation>
    <scope>IDENTIFICATION</scope>
    <source>
        <strain evidence="9">CBS 781.70</strain>
    </source>
</reference>
<dbReference type="GeneID" id="54414123"/>
<evidence type="ECO:0000256" key="2">
    <source>
        <dbReference type="ARBA" id="ARBA00022630"/>
    </source>
</evidence>
<dbReference type="Gene3D" id="3.50.50.60">
    <property type="entry name" value="FAD/NAD(P)-binding domain"/>
    <property type="match status" value="1"/>
</dbReference>
<organism evidence="7">
    <name type="scientific">Eremomyces bilateralis CBS 781.70</name>
    <dbReference type="NCBI Taxonomy" id="1392243"/>
    <lineage>
        <taxon>Eukaryota</taxon>
        <taxon>Fungi</taxon>
        <taxon>Dikarya</taxon>
        <taxon>Ascomycota</taxon>
        <taxon>Pezizomycotina</taxon>
        <taxon>Dothideomycetes</taxon>
        <taxon>Dothideomycetes incertae sedis</taxon>
        <taxon>Eremomycetales</taxon>
        <taxon>Eremomycetaceae</taxon>
        <taxon>Eremomyces</taxon>
    </lineage>
</organism>
<proteinExistence type="predicted"/>
<dbReference type="InterPro" id="IPR050641">
    <property type="entry name" value="RIFMO-like"/>
</dbReference>
<dbReference type="AlphaFoldDB" id="A0A6G1FXV3"/>
<feature type="domain" description="FAD-binding" evidence="6">
    <location>
        <begin position="23"/>
        <end position="92"/>
    </location>
</feature>
<dbReference type="InterPro" id="IPR002938">
    <property type="entry name" value="FAD-bd"/>
</dbReference>
<evidence type="ECO:0000256" key="5">
    <source>
        <dbReference type="SAM" id="MobiDB-lite"/>
    </source>
</evidence>
<dbReference type="PANTHER" id="PTHR43004:SF19">
    <property type="entry name" value="BINDING MONOOXYGENASE, PUTATIVE (JCVI)-RELATED"/>
    <property type="match status" value="1"/>
</dbReference>
<dbReference type="PRINTS" id="PR00420">
    <property type="entry name" value="RNGMNOXGNASE"/>
</dbReference>
<reference evidence="7 9" key="1">
    <citation type="submission" date="2020-01" db="EMBL/GenBank/DDBJ databases">
        <authorList>
            <consortium name="DOE Joint Genome Institute"/>
            <person name="Haridas S."/>
            <person name="Albert R."/>
            <person name="Binder M."/>
            <person name="Bloem J."/>
            <person name="Labutti K."/>
            <person name="Salamov A."/>
            <person name="Andreopoulos B."/>
            <person name="Baker S.E."/>
            <person name="Barry K."/>
            <person name="Bills G."/>
            <person name="Bluhm B.H."/>
            <person name="Cannon C."/>
            <person name="Castanera R."/>
            <person name="Culley D.E."/>
            <person name="Daum C."/>
            <person name="Ezra D."/>
            <person name="Gonzalez J.B."/>
            <person name="Henrissat B."/>
            <person name="Kuo A."/>
            <person name="Liang C."/>
            <person name="Lipzen A."/>
            <person name="Lutzoni F."/>
            <person name="Magnuson J."/>
            <person name="Mondo S."/>
            <person name="Nolan M."/>
            <person name="Ohm R."/>
            <person name="Pangilinan J."/>
            <person name="Park H.-J."/>
            <person name="Ramirez L."/>
            <person name="Alfaro M."/>
            <person name="Sun H."/>
            <person name="Tritt A."/>
            <person name="Yoshinaga Y."/>
            <person name="Zwiers L.-H."/>
            <person name="Turgeon B.G."/>
            <person name="Goodwin S.B."/>
            <person name="Spatafora J.W."/>
            <person name="Crous P.W."/>
            <person name="Grigoriev I.V."/>
        </authorList>
    </citation>
    <scope>NUCLEOTIDE SEQUENCE</scope>
    <source>
        <strain evidence="7 9">CBS 781.70</strain>
    </source>
</reference>
<keyword evidence="8" id="KW-1185">Reference proteome</keyword>
<dbReference type="PANTHER" id="PTHR43004">
    <property type="entry name" value="TRK SYSTEM POTASSIUM UPTAKE PROTEIN"/>
    <property type="match status" value="1"/>
</dbReference>
<dbReference type="RefSeq" id="XP_033532151.1">
    <property type="nucleotide sequence ID" value="XM_033673553.1"/>
</dbReference>
<dbReference type="GO" id="GO:0016709">
    <property type="term" value="F:oxidoreductase activity, acting on paired donors, with incorporation or reduction of molecular oxygen, NAD(P)H as one donor, and incorporation of one atom of oxygen"/>
    <property type="evidence" value="ECO:0007669"/>
    <property type="project" value="UniProtKB-ARBA"/>
</dbReference>
<dbReference type="Proteomes" id="UP000504638">
    <property type="component" value="Unplaced"/>
</dbReference>
<evidence type="ECO:0000313" key="9">
    <source>
        <dbReference type="RefSeq" id="XP_033532151.1"/>
    </source>
</evidence>
<keyword evidence="4" id="KW-0560">Oxidoreductase</keyword>
<evidence type="ECO:0000259" key="6">
    <source>
        <dbReference type="Pfam" id="PF01494"/>
    </source>
</evidence>
<dbReference type="InterPro" id="IPR036188">
    <property type="entry name" value="FAD/NAD-bd_sf"/>
</dbReference>
<keyword evidence="2" id="KW-0285">Flavoprotein</keyword>
<dbReference type="EMBL" id="ML975166">
    <property type="protein sequence ID" value="KAF1810520.1"/>
    <property type="molecule type" value="Genomic_DNA"/>
</dbReference>
<sequence>MVAHFDQLRPRDERLLISPPQMTNVLVVGCGPTGLVTAVLFANQGASCAIVERHASQFGEPKAHVINARSLEILRHAGIDVAALTRQEVSSESGDKVGFLTNLTREQSAVCYTNDKKKPPRPWHRSHYSTSHSQSLNGRWKRRHWLPAKSRSIGGRIGLAMSSITTSLFKVLERDPRKETIIELTCVIGADGTNSAVRTQISGMTFDTIDSTKSPMNYISLHCSVDIESFMEPLVNFTVEKYKS</sequence>
<feature type="compositionally biased region" description="Basic residues" evidence="5">
    <location>
        <begin position="118"/>
        <end position="127"/>
    </location>
</feature>
<evidence type="ECO:0000256" key="1">
    <source>
        <dbReference type="ARBA" id="ARBA00001974"/>
    </source>
</evidence>
<reference evidence="9" key="2">
    <citation type="submission" date="2020-04" db="EMBL/GenBank/DDBJ databases">
        <authorList>
            <consortium name="NCBI Genome Project"/>
        </authorList>
    </citation>
    <scope>NUCLEOTIDE SEQUENCE</scope>
    <source>
        <strain evidence="9">CBS 781.70</strain>
    </source>
</reference>
<keyword evidence="3" id="KW-0274">FAD</keyword>